<dbReference type="Gene3D" id="1.20.1050.10">
    <property type="match status" value="1"/>
</dbReference>
<dbReference type="InterPro" id="IPR004045">
    <property type="entry name" value="Glutathione_S-Trfase_N"/>
</dbReference>
<sequence length="206" mass="23159">MKLYWSSTSPFVRKVVVSAHELGLSDRLETIQTRVAPSKPDPALLPYNPLGQLPTLVLDDGTVLYDSLVIIEYLDHLAGGAKLIPSSPERRIEELRLHALCNGFLDLLVQWRIESLKDTKQIALINAFNLKASKIWTNLEATVEGLAQQPFGLSSITLAIVAEYADFRFPKLGWREKYPALSNWHQSIQTRPSLASTRFFDSSKPQ</sequence>
<name>A0ABZ1DN79_9HYPH</name>
<dbReference type="SUPFAM" id="SSF47616">
    <property type="entry name" value="GST C-terminal domain-like"/>
    <property type="match status" value="1"/>
</dbReference>
<dbReference type="Proteomes" id="UP001322785">
    <property type="component" value="Plasmid pRinCIP108029a"/>
</dbReference>
<gene>
    <name evidence="2" type="ORF">U5G49_007288</name>
</gene>
<organism evidence="2 3">
    <name type="scientific">Rhizobium indigoferae</name>
    <dbReference type="NCBI Taxonomy" id="158891"/>
    <lineage>
        <taxon>Bacteria</taxon>
        <taxon>Pseudomonadati</taxon>
        <taxon>Pseudomonadota</taxon>
        <taxon>Alphaproteobacteria</taxon>
        <taxon>Hyphomicrobiales</taxon>
        <taxon>Rhizobiaceae</taxon>
        <taxon>Rhizobium/Agrobacterium group</taxon>
        <taxon>Rhizobium</taxon>
    </lineage>
</organism>
<keyword evidence="2" id="KW-0614">Plasmid</keyword>
<dbReference type="EMBL" id="CP140639">
    <property type="protein sequence ID" value="WRW37678.1"/>
    <property type="molecule type" value="Genomic_DNA"/>
</dbReference>
<dbReference type="PANTHER" id="PTHR43968:SF6">
    <property type="entry name" value="GLUTATHIONE S-TRANSFERASE OMEGA"/>
    <property type="match status" value="1"/>
</dbReference>
<dbReference type="SUPFAM" id="SSF52833">
    <property type="entry name" value="Thioredoxin-like"/>
    <property type="match status" value="1"/>
</dbReference>
<protein>
    <submittedName>
        <fullName evidence="2">Glutathione S-transferase</fullName>
    </submittedName>
</protein>
<keyword evidence="3" id="KW-1185">Reference proteome</keyword>
<dbReference type="Gene3D" id="3.40.30.10">
    <property type="entry name" value="Glutaredoxin"/>
    <property type="match status" value="1"/>
</dbReference>
<accession>A0ABZ1DN79</accession>
<dbReference type="PANTHER" id="PTHR43968">
    <property type="match status" value="1"/>
</dbReference>
<evidence type="ECO:0000259" key="1">
    <source>
        <dbReference type="PROSITE" id="PS50404"/>
    </source>
</evidence>
<dbReference type="InterPro" id="IPR050983">
    <property type="entry name" value="GST_Omega/HSP26"/>
</dbReference>
<proteinExistence type="predicted"/>
<evidence type="ECO:0000313" key="3">
    <source>
        <dbReference type="Proteomes" id="UP001322785"/>
    </source>
</evidence>
<dbReference type="PROSITE" id="PS50404">
    <property type="entry name" value="GST_NTER"/>
    <property type="match status" value="1"/>
</dbReference>
<dbReference type="Pfam" id="PF13409">
    <property type="entry name" value="GST_N_2"/>
    <property type="match status" value="1"/>
</dbReference>
<dbReference type="CDD" id="cd03049">
    <property type="entry name" value="GST_N_3"/>
    <property type="match status" value="1"/>
</dbReference>
<feature type="domain" description="GST N-terminal" evidence="1">
    <location>
        <begin position="1"/>
        <end position="82"/>
    </location>
</feature>
<dbReference type="RefSeq" id="WP_193446035.1">
    <property type="nucleotide sequence ID" value="NZ_BSOQ01000034.1"/>
</dbReference>
<dbReference type="InterPro" id="IPR036249">
    <property type="entry name" value="Thioredoxin-like_sf"/>
</dbReference>
<geneLocation type="plasmid" evidence="2 3">
    <name>pRinCIP108029a</name>
</geneLocation>
<dbReference type="InterPro" id="IPR036282">
    <property type="entry name" value="Glutathione-S-Trfase_C_sf"/>
</dbReference>
<reference evidence="2 3" key="1">
    <citation type="submission" date="2023-12" db="EMBL/GenBank/DDBJ databases">
        <authorList>
            <person name="Menendez E."/>
            <person name="Kaur S."/>
            <person name="Flores-Felix J.D."/>
            <person name="diCenzo G.C."/>
            <person name="Peix A."/>
            <person name="Velazquez E."/>
        </authorList>
    </citation>
    <scope>NUCLEOTIDE SEQUENCE [LARGE SCALE GENOMIC DNA]</scope>
    <source>
        <strain evidence="2 3">CIP 108029</strain>
        <plasmid evidence="2 3">pRinCIP108029a</plasmid>
    </source>
</reference>
<evidence type="ECO:0000313" key="2">
    <source>
        <dbReference type="EMBL" id="WRW37678.1"/>
    </source>
</evidence>